<protein>
    <submittedName>
        <fullName evidence="1">Uncharacterized protein</fullName>
    </submittedName>
</protein>
<name>A0A0F8Y5L3_9ZZZZ</name>
<dbReference type="AlphaFoldDB" id="A0A0F8Y5L3"/>
<dbReference type="EMBL" id="LAZR01055277">
    <property type="protein sequence ID" value="KKK76732.1"/>
    <property type="molecule type" value="Genomic_DNA"/>
</dbReference>
<comment type="caution">
    <text evidence="1">The sequence shown here is derived from an EMBL/GenBank/DDBJ whole genome shotgun (WGS) entry which is preliminary data.</text>
</comment>
<organism evidence="1">
    <name type="scientific">marine sediment metagenome</name>
    <dbReference type="NCBI Taxonomy" id="412755"/>
    <lineage>
        <taxon>unclassified sequences</taxon>
        <taxon>metagenomes</taxon>
        <taxon>ecological metagenomes</taxon>
    </lineage>
</organism>
<proteinExistence type="predicted"/>
<accession>A0A0F8Y5L3</accession>
<reference evidence="1" key="1">
    <citation type="journal article" date="2015" name="Nature">
        <title>Complex archaea that bridge the gap between prokaryotes and eukaryotes.</title>
        <authorList>
            <person name="Spang A."/>
            <person name="Saw J.H."/>
            <person name="Jorgensen S.L."/>
            <person name="Zaremba-Niedzwiedzka K."/>
            <person name="Martijn J."/>
            <person name="Lind A.E."/>
            <person name="van Eijk R."/>
            <person name="Schleper C."/>
            <person name="Guy L."/>
            <person name="Ettema T.J."/>
        </authorList>
    </citation>
    <scope>NUCLEOTIDE SEQUENCE</scope>
</reference>
<evidence type="ECO:0000313" key="1">
    <source>
        <dbReference type="EMBL" id="KKK76732.1"/>
    </source>
</evidence>
<gene>
    <name evidence="1" type="ORF">LCGC14_2860690</name>
</gene>
<sequence length="58" mass="6567">MTEKQVTAATKEKVQTTTNDYDKLLDFIIRLSQGFQYDCGVKEAAARLLEELDNNELG</sequence>